<feature type="compositionally biased region" description="Basic and acidic residues" evidence="1">
    <location>
        <begin position="14"/>
        <end position="64"/>
    </location>
</feature>
<evidence type="ECO:0000313" key="2">
    <source>
        <dbReference type="EnsemblPlants" id="MELO3C002963.2.1"/>
    </source>
</evidence>
<reference evidence="2" key="1">
    <citation type="submission" date="2023-03" db="UniProtKB">
        <authorList>
            <consortium name="EnsemblPlants"/>
        </authorList>
    </citation>
    <scope>IDENTIFICATION</scope>
</reference>
<feature type="compositionally biased region" description="Basic and acidic residues" evidence="1">
    <location>
        <begin position="75"/>
        <end position="91"/>
    </location>
</feature>
<evidence type="ECO:0000256" key="1">
    <source>
        <dbReference type="SAM" id="MobiDB-lite"/>
    </source>
</evidence>
<proteinExistence type="predicted"/>
<protein>
    <recommendedName>
        <fullName evidence="3">Protein MNN4-like</fullName>
    </recommendedName>
</protein>
<sequence>MRNENIIMMLKFLHEESNKREKVKEEAEKKKKEDKDKVRKEKIEEQERKKEEEDNEEELGKGVQEEGTSSPIVETKFERVAKKTQEKTEKVKSGLLKIKVMAQGVKALEKEN</sequence>
<feature type="region of interest" description="Disordered" evidence="1">
    <location>
        <begin position="14"/>
        <end position="91"/>
    </location>
</feature>
<evidence type="ECO:0008006" key="3">
    <source>
        <dbReference type="Google" id="ProtNLM"/>
    </source>
</evidence>
<dbReference type="Gramene" id="MELO3C002963.2.1">
    <property type="protein sequence ID" value="MELO3C002963.2.1"/>
    <property type="gene ID" value="MELO3C002963.2"/>
</dbReference>
<dbReference type="EnsemblPlants" id="MELO3C002963.2.1">
    <property type="protein sequence ID" value="MELO3C002963.2.1"/>
    <property type="gene ID" value="MELO3C002963.2"/>
</dbReference>
<name>A0A9I9CFU8_CUCME</name>
<accession>A0A9I9CFU8</accession>
<organism evidence="2">
    <name type="scientific">Cucumis melo</name>
    <name type="common">Muskmelon</name>
    <dbReference type="NCBI Taxonomy" id="3656"/>
    <lineage>
        <taxon>Eukaryota</taxon>
        <taxon>Viridiplantae</taxon>
        <taxon>Streptophyta</taxon>
        <taxon>Embryophyta</taxon>
        <taxon>Tracheophyta</taxon>
        <taxon>Spermatophyta</taxon>
        <taxon>Magnoliopsida</taxon>
        <taxon>eudicotyledons</taxon>
        <taxon>Gunneridae</taxon>
        <taxon>Pentapetalae</taxon>
        <taxon>rosids</taxon>
        <taxon>fabids</taxon>
        <taxon>Cucurbitales</taxon>
        <taxon>Cucurbitaceae</taxon>
        <taxon>Benincaseae</taxon>
        <taxon>Cucumis</taxon>
    </lineage>
</organism>
<dbReference type="AlphaFoldDB" id="A0A9I9CFU8"/>